<keyword evidence="2" id="KW-0472">Membrane</keyword>
<feature type="non-terminal residue" evidence="3">
    <location>
        <position position="1"/>
    </location>
</feature>
<accession>A0A0J7YQP2</accession>
<dbReference type="AlphaFoldDB" id="A0A0J7YQP2"/>
<organism evidence="3 4">
    <name type="scientific">Beta vulgaris subsp. vulgaris</name>
    <name type="common">Beet</name>
    <dbReference type="NCBI Taxonomy" id="3555"/>
    <lineage>
        <taxon>Eukaryota</taxon>
        <taxon>Viridiplantae</taxon>
        <taxon>Streptophyta</taxon>
        <taxon>Embryophyta</taxon>
        <taxon>Tracheophyta</taxon>
        <taxon>Spermatophyta</taxon>
        <taxon>Magnoliopsida</taxon>
        <taxon>eudicotyledons</taxon>
        <taxon>Gunneridae</taxon>
        <taxon>Pentapetalae</taxon>
        <taxon>Caryophyllales</taxon>
        <taxon>Chenopodiaceae</taxon>
        <taxon>Betoideae</taxon>
        <taxon>Beta</taxon>
    </lineage>
</organism>
<sequence length="125" mass="13628">TQSRRTRPTPHSEAALRPHRRRTGPPSGDRPITAVRTGPNRARTPSRTVSLAPRDDPRPRGPARRRRGRTRPGGAVRLLNTARGLRQKLVVTETGAASSGPSRLPYWSVLPSLSILLALAVLVLL</sequence>
<reference evidence="3 4" key="1">
    <citation type="journal article" date="2014" name="Nature">
        <title>The genome of the recently domesticated crop plant sugar beet (Beta vulgaris).</title>
        <authorList>
            <person name="Dohm J.C."/>
            <person name="Minoche A.E."/>
            <person name="Holtgrawe D."/>
            <person name="Capella-Gutierrez S."/>
            <person name="Zakrzewski F."/>
            <person name="Tafer H."/>
            <person name="Rupp O."/>
            <person name="Sorensen T.R."/>
            <person name="Stracke R."/>
            <person name="Reinhardt R."/>
            <person name="Goesmann A."/>
            <person name="Kraft T."/>
            <person name="Schulz B."/>
            <person name="Stadler P.F."/>
            <person name="Schmidt T."/>
            <person name="Gabaldon T."/>
            <person name="Lehrach H."/>
            <person name="Weisshaar B."/>
            <person name="Himmelbauer H."/>
        </authorList>
    </citation>
    <scope>NUCLEOTIDE SEQUENCE [LARGE SCALE GENOMIC DNA]</scope>
    <source>
        <tissue evidence="3">Taproot</tissue>
    </source>
</reference>
<feature type="transmembrane region" description="Helical" evidence="2">
    <location>
        <begin position="104"/>
        <end position="124"/>
    </location>
</feature>
<proteinExistence type="predicted"/>
<evidence type="ECO:0000313" key="3">
    <source>
        <dbReference type="EMBL" id="KMS65453.1"/>
    </source>
</evidence>
<keyword evidence="2" id="KW-0812">Transmembrane</keyword>
<evidence type="ECO:0000256" key="2">
    <source>
        <dbReference type="SAM" id="Phobius"/>
    </source>
</evidence>
<name>A0A0J7YQP2_BETVV</name>
<dbReference type="EMBL" id="KQ108454">
    <property type="protein sequence ID" value="KMS65453.1"/>
    <property type="molecule type" value="Genomic_DNA"/>
</dbReference>
<dbReference type="Proteomes" id="UP000035740">
    <property type="component" value="Unassembled WGS sequence"/>
</dbReference>
<keyword evidence="4" id="KW-1185">Reference proteome</keyword>
<protein>
    <submittedName>
        <fullName evidence="3">Uncharacterized protein</fullName>
    </submittedName>
</protein>
<evidence type="ECO:0000256" key="1">
    <source>
        <dbReference type="SAM" id="MobiDB-lite"/>
    </source>
</evidence>
<gene>
    <name evidence="3" type="ORF">BVRB_035840</name>
</gene>
<dbReference type="Gramene" id="KMS65453">
    <property type="protein sequence ID" value="KMS65453"/>
    <property type="gene ID" value="BVRB_035840"/>
</dbReference>
<feature type="region of interest" description="Disordered" evidence="1">
    <location>
        <begin position="1"/>
        <end position="73"/>
    </location>
</feature>
<keyword evidence="2" id="KW-1133">Transmembrane helix</keyword>
<evidence type="ECO:0000313" key="4">
    <source>
        <dbReference type="Proteomes" id="UP000035740"/>
    </source>
</evidence>
<feature type="compositionally biased region" description="Basic residues" evidence="1">
    <location>
        <begin position="61"/>
        <end position="70"/>
    </location>
</feature>